<accession>A0A7G1IDF7</accession>
<dbReference type="AlphaFoldDB" id="A0A7G1IDF7"/>
<keyword evidence="3" id="KW-1185">Reference proteome</keyword>
<organism evidence="2 3">
    <name type="scientific">Mycobacterium kansasii</name>
    <dbReference type="NCBI Taxonomy" id="1768"/>
    <lineage>
        <taxon>Bacteria</taxon>
        <taxon>Bacillati</taxon>
        <taxon>Actinomycetota</taxon>
        <taxon>Actinomycetes</taxon>
        <taxon>Mycobacteriales</taxon>
        <taxon>Mycobacteriaceae</taxon>
        <taxon>Mycobacterium</taxon>
    </lineage>
</organism>
<evidence type="ECO:0000256" key="1">
    <source>
        <dbReference type="SAM" id="MobiDB-lite"/>
    </source>
</evidence>
<proteinExistence type="predicted"/>
<gene>
    <name evidence="2" type="ORF">NIIDMKKI_40360</name>
</gene>
<reference evidence="2 3" key="1">
    <citation type="submission" date="2020-07" db="EMBL/GenBank/DDBJ databases">
        <title>Mycobacterium kansasii (former subtype) with zoonotic potential isolated from diseased indoor pet cat, Japan.</title>
        <authorList>
            <person name="Fukano H."/>
            <person name="Terazono T."/>
            <person name="Hoshino Y."/>
        </authorList>
    </citation>
    <scope>NUCLEOTIDE SEQUENCE [LARGE SCALE GENOMIC DNA]</scope>
    <source>
        <strain evidence="2 3">Kuro-I</strain>
    </source>
</reference>
<evidence type="ECO:0000313" key="3">
    <source>
        <dbReference type="Proteomes" id="UP000516380"/>
    </source>
</evidence>
<dbReference type="EMBL" id="AP023343">
    <property type="protein sequence ID" value="BCI88830.1"/>
    <property type="molecule type" value="Genomic_DNA"/>
</dbReference>
<name>A0A7G1IDF7_MYCKA</name>
<sequence>MPEPAPTEATRPVSSRTRRRKASQNVATSSAVAAPRWGGSPKASSKDSCSTTGTRLRTVSNTRRLAIPYTTPRGGNTTAVTPISRRAWCIGMAERAPNTRAS</sequence>
<protein>
    <submittedName>
        <fullName evidence="2">Uncharacterized protein</fullName>
    </submittedName>
</protein>
<feature type="region of interest" description="Disordered" evidence="1">
    <location>
        <begin position="1"/>
        <end position="59"/>
    </location>
</feature>
<evidence type="ECO:0000313" key="2">
    <source>
        <dbReference type="EMBL" id="BCI88830.1"/>
    </source>
</evidence>
<feature type="compositionally biased region" description="Polar residues" evidence="1">
    <location>
        <begin position="42"/>
        <end position="59"/>
    </location>
</feature>
<dbReference type="Proteomes" id="UP000516380">
    <property type="component" value="Chromosome"/>
</dbReference>